<evidence type="ECO:0000313" key="5">
    <source>
        <dbReference type="EMBL" id="MFC2926377.1"/>
    </source>
</evidence>
<feature type="domain" description="Multidrug resistance protein MdtA-like barrel-sandwich hybrid" evidence="4">
    <location>
        <begin position="73"/>
        <end position="211"/>
    </location>
</feature>
<comment type="caution">
    <text evidence="5">The sequence shown here is derived from an EMBL/GenBank/DDBJ whole genome shotgun (WGS) entry which is preliminary data.</text>
</comment>
<dbReference type="PANTHER" id="PTHR30469">
    <property type="entry name" value="MULTIDRUG RESISTANCE PROTEIN MDTA"/>
    <property type="match status" value="1"/>
</dbReference>
<evidence type="ECO:0000256" key="3">
    <source>
        <dbReference type="SAM" id="MobiDB-lite"/>
    </source>
</evidence>
<dbReference type="Pfam" id="PF25917">
    <property type="entry name" value="BSH_RND"/>
    <property type="match status" value="1"/>
</dbReference>
<proteinExistence type="inferred from homology"/>
<comment type="similarity">
    <text evidence="1">Belongs to the membrane fusion protein (MFP) (TC 8.A.1) family.</text>
</comment>
<evidence type="ECO:0000313" key="6">
    <source>
        <dbReference type="Proteomes" id="UP001595379"/>
    </source>
</evidence>
<evidence type="ECO:0000259" key="4">
    <source>
        <dbReference type="Pfam" id="PF25917"/>
    </source>
</evidence>
<dbReference type="SUPFAM" id="SSF111369">
    <property type="entry name" value="HlyD-like secretion proteins"/>
    <property type="match status" value="1"/>
</dbReference>
<dbReference type="PANTHER" id="PTHR30469:SF12">
    <property type="entry name" value="MULTIDRUG RESISTANCE PROTEIN MDTA"/>
    <property type="match status" value="1"/>
</dbReference>
<dbReference type="RefSeq" id="WP_343164171.1">
    <property type="nucleotide sequence ID" value="NZ_JBHRSV010000019.1"/>
</dbReference>
<sequence>MNKTKSRLVGIFLPVGVIVAFVAAFIVMQVTAPTPERVDPRPRPVAVFAAPIERTDVVLHVETQGEVSPLTEIDLVPQVAGRITYVNPNFIEGGFFEAGETLIEIDDADYRLAVTRASAQVAQARQALVREEAEADLAAREWEELGEGQASPLTLRQPQMAQAQAALAAAEAQLQEARLNLQRTRISAPFAGRVRTKSADLGQYVGPGARLGQVFATDAVQIRLPLTNSQLSMLNIPVAFQATEANPGPNVTLSAELAGTHREWQAQLVRTDSTIDPQTRVLYAIAVVNDPYGQAAAQNGAPLPVGLFVDAEVEGRTVQDAYVMPRSALRGTDTVYVAEAGGTLVFRNISVIASSRDRLIVSGDVHEGEMAITSPVRAASNGMRIRTLTAEGEELPEFSADLSSDEEEAGDETETDEQGEQAANLASAE</sequence>
<dbReference type="Gene3D" id="1.10.287.470">
    <property type="entry name" value="Helix hairpin bin"/>
    <property type="match status" value="1"/>
</dbReference>
<evidence type="ECO:0000256" key="1">
    <source>
        <dbReference type="ARBA" id="ARBA00009477"/>
    </source>
</evidence>
<feature type="compositionally biased region" description="Acidic residues" evidence="3">
    <location>
        <begin position="403"/>
        <end position="419"/>
    </location>
</feature>
<protein>
    <submittedName>
        <fullName evidence="5">Efflux RND transporter periplasmic adaptor subunit</fullName>
    </submittedName>
</protein>
<dbReference type="NCBIfam" id="TIGR01730">
    <property type="entry name" value="RND_mfp"/>
    <property type="match status" value="1"/>
</dbReference>
<feature type="coiled-coil region" evidence="2">
    <location>
        <begin position="114"/>
        <end position="187"/>
    </location>
</feature>
<dbReference type="Gene3D" id="2.40.30.170">
    <property type="match status" value="1"/>
</dbReference>
<dbReference type="Gene3D" id="2.40.420.20">
    <property type="match status" value="1"/>
</dbReference>
<dbReference type="InterPro" id="IPR006143">
    <property type="entry name" value="RND_pump_MFP"/>
</dbReference>
<dbReference type="InterPro" id="IPR058625">
    <property type="entry name" value="MdtA-like_BSH"/>
</dbReference>
<dbReference type="Proteomes" id="UP001595379">
    <property type="component" value="Unassembled WGS sequence"/>
</dbReference>
<dbReference type="Gene3D" id="2.40.50.100">
    <property type="match status" value="1"/>
</dbReference>
<accession>A0ABV6ZYB0</accession>
<feature type="region of interest" description="Disordered" evidence="3">
    <location>
        <begin position="390"/>
        <end position="429"/>
    </location>
</feature>
<keyword evidence="6" id="KW-1185">Reference proteome</keyword>
<keyword evidence="2" id="KW-0175">Coiled coil</keyword>
<organism evidence="5 6">
    <name type="scientific">Hyphobacterium vulgare</name>
    <dbReference type="NCBI Taxonomy" id="1736751"/>
    <lineage>
        <taxon>Bacteria</taxon>
        <taxon>Pseudomonadati</taxon>
        <taxon>Pseudomonadota</taxon>
        <taxon>Alphaproteobacteria</taxon>
        <taxon>Maricaulales</taxon>
        <taxon>Maricaulaceae</taxon>
        <taxon>Hyphobacterium</taxon>
    </lineage>
</organism>
<evidence type="ECO:0000256" key="2">
    <source>
        <dbReference type="SAM" id="Coils"/>
    </source>
</evidence>
<dbReference type="EMBL" id="JBHRSV010000019">
    <property type="protein sequence ID" value="MFC2926377.1"/>
    <property type="molecule type" value="Genomic_DNA"/>
</dbReference>
<name>A0ABV6ZYB0_9PROT</name>
<reference evidence="6" key="1">
    <citation type="journal article" date="2019" name="Int. J. Syst. Evol. Microbiol.">
        <title>The Global Catalogue of Microorganisms (GCM) 10K type strain sequencing project: providing services to taxonomists for standard genome sequencing and annotation.</title>
        <authorList>
            <consortium name="The Broad Institute Genomics Platform"/>
            <consortium name="The Broad Institute Genome Sequencing Center for Infectious Disease"/>
            <person name="Wu L."/>
            <person name="Ma J."/>
        </authorList>
    </citation>
    <scope>NUCLEOTIDE SEQUENCE [LARGE SCALE GENOMIC DNA]</scope>
    <source>
        <strain evidence="6">KCTC 52487</strain>
    </source>
</reference>
<gene>
    <name evidence="5" type="ORF">ACFOOR_09705</name>
</gene>